<organism evidence="1 2">
    <name type="scientific">Candidatus Nitrosocosmicus oleophilus</name>
    <dbReference type="NCBI Taxonomy" id="1353260"/>
    <lineage>
        <taxon>Archaea</taxon>
        <taxon>Nitrososphaerota</taxon>
        <taxon>Nitrososphaeria</taxon>
        <taxon>Nitrososphaerales</taxon>
        <taxon>Nitrososphaeraceae</taxon>
        <taxon>Candidatus Nitrosocosmicus</taxon>
    </lineage>
</organism>
<protein>
    <recommendedName>
        <fullName evidence="3">PIN domain-containing protein</fullName>
    </recommendedName>
</protein>
<gene>
    <name evidence="1" type="ORF">NMY3_00550</name>
</gene>
<dbReference type="KEGG" id="taa:NMY3_00550"/>
<sequence length="177" mass="20644">MKYILPDANTLISLRQIKEIDLLNKICIKSKLDIILSEKVMNEVDKGRLEREIGMSKYDHVKSYPTDPSRYESMRRKIIENFLLSLGKGEMDIFAIIDACEDRTFSNYLIITDDQEASQVSTYLKMKYCNICDFLKLALSNEVIIKEKYLDIISKLKSNGRISSVRHDYCKELLKKE</sequence>
<dbReference type="RefSeq" id="WP_196817366.1">
    <property type="nucleotide sequence ID" value="NZ_CP012850.1"/>
</dbReference>
<evidence type="ECO:0008006" key="3">
    <source>
        <dbReference type="Google" id="ProtNLM"/>
    </source>
</evidence>
<dbReference type="AlphaFoldDB" id="A0A654M646"/>
<accession>A0A654M646</accession>
<proteinExistence type="predicted"/>
<name>A0A654M646_9ARCH</name>
<dbReference type="InterPro" id="IPR021799">
    <property type="entry name" value="PIN-like_prokaryotic"/>
</dbReference>
<evidence type="ECO:0000313" key="1">
    <source>
        <dbReference type="EMBL" id="ALI34762.1"/>
    </source>
</evidence>
<dbReference type="GeneID" id="60420715"/>
<dbReference type="Proteomes" id="UP000058925">
    <property type="component" value="Chromosome"/>
</dbReference>
<dbReference type="EMBL" id="CP012850">
    <property type="protein sequence ID" value="ALI34762.1"/>
    <property type="molecule type" value="Genomic_DNA"/>
</dbReference>
<reference evidence="2" key="1">
    <citation type="submission" date="2015-10" db="EMBL/GenBank/DDBJ databases">
        <title>Niche specialization of a soil ammonia-oxidizing archaeon, Candidatus Nitrosocosmicus oleophilus.</title>
        <authorList>
            <person name="Jung M.-Y."/>
            <person name="Rhee S.-K."/>
        </authorList>
    </citation>
    <scope>NUCLEOTIDE SEQUENCE [LARGE SCALE GENOMIC DNA]</scope>
    <source>
        <strain evidence="2">MY3</strain>
    </source>
</reference>
<evidence type="ECO:0000313" key="2">
    <source>
        <dbReference type="Proteomes" id="UP000058925"/>
    </source>
</evidence>
<keyword evidence="2" id="KW-1185">Reference proteome</keyword>
<dbReference type="Pfam" id="PF11848">
    <property type="entry name" value="DUF3368"/>
    <property type="match status" value="1"/>
</dbReference>